<evidence type="ECO:0000256" key="5">
    <source>
        <dbReference type="ARBA" id="ARBA00022989"/>
    </source>
</evidence>
<accession>A0A364Y6S2</accession>
<evidence type="ECO:0000259" key="8">
    <source>
        <dbReference type="Pfam" id="PF00924"/>
    </source>
</evidence>
<evidence type="ECO:0000313" key="12">
    <source>
        <dbReference type="Proteomes" id="UP000251889"/>
    </source>
</evidence>
<evidence type="ECO:0000259" key="9">
    <source>
        <dbReference type="Pfam" id="PF21082"/>
    </source>
</evidence>
<dbReference type="EMBL" id="QMFY01000003">
    <property type="protein sequence ID" value="RAW01544.1"/>
    <property type="molecule type" value="Genomic_DNA"/>
</dbReference>
<dbReference type="Pfam" id="PF21088">
    <property type="entry name" value="MS_channel_1st"/>
    <property type="match status" value="1"/>
</dbReference>
<dbReference type="InterPro" id="IPR023408">
    <property type="entry name" value="MscS_beta-dom_sf"/>
</dbReference>
<dbReference type="InterPro" id="IPR049142">
    <property type="entry name" value="MS_channel_1st"/>
</dbReference>
<dbReference type="Gene3D" id="3.30.70.100">
    <property type="match status" value="1"/>
</dbReference>
<feature type="transmembrane region" description="Helical" evidence="7">
    <location>
        <begin position="90"/>
        <end position="110"/>
    </location>
</feature>
<dbReference type="Proteomes" id="UP000251889">
    <property type="component" value="Unassembled WGS sequence"/>
</dbReference>
<feature type="domain" description="Mechanosensitive ion channel MscS C-terminal" evidence="9">
    <location>
        <begin position="249"/>
        <end position="334"/>
    </location>
</feature>
<proteinExistence type="inferred from homology"/>
<feature type="domain" description="Mechanosensitive ion channel MscS" evidence="8">
    <location>
        <begin position="177"/>
        <end position="242"/>
    </location>
</feature>
<dbReference type="SUPFAM" id="SSF82689">
    <property type="entry name" value="Mechanosensitive channel protein MscS (YggB), C-terminal domain"/>
    <property type="match status" value="1"/>
</dbReference>
<protein>
    <submittedName>
        <fullName evidence="11">Mechanosensitive ion channel family protein</fullName>
    </submittedName>
</protein>
<evidence type="ECO:0000256" key="6">
    <source>
        <dbReference type="ARBA" id="ARBA00023136"/>
    </source>
</evidence>
<keyword evidence="6 7" id="KW-0472">Membrane</keyword>
<sequence>MDNFINREIVYNSIADYLVVVGIIIAGIVVIRITRLFIANHWAKGTSERAHFIAKGQKLIIPILHVLLIFAALKYLTFPEHWLPTINSTFVVALVFLIVRAVTGVVKIGIHSYVVQHHETAADQKLKQINGIVLVLNAIIWVLGVIFLFDNLGFNVTAVITGLGVGGIAIALAAQTILGDIFNYFVIFFDRPFELGDFIIVDDKMGTIEYIGLKTTRIRSLQGEQIIFSNSNLTNSRINNYKSMKERRVVFVLRIVYKTSHDILQQIPIILRAIIEEERNTRFDRAHFARFETYSLDFEVVYFIKSGDYNQYMDTQQRINLAICVEFERREIQFALPLYHLKLEKQEFENVKSYEKYDSH</sequence>
<evidence type="ECO:0000256" key="2">
    <source>
        <dbReference type="ARBA" id="ARBA00008017"/>
    </source>
</evidence>
<evidence type="ECO:0000259" key="10">
    <source>
        <dbReference type="Pfam" id="PF21088"/>
    </source>
</evidence>
<name>A0A364Y6S2_9BACT</name>
<evidence type="ECO:0000313" key="11">
    <source>
        <dbReference type="EMBL" id="RAW01544.1"/>
    </source>
</evidence>
<dbReference type="InterPro" id="IPR011066">
    <property type="entry name" value="MscS_channel_C_sf"/>
</dbReference>
<dbReference type="InterPro" id="IPR049278">
    <property type="entry name" value="MS_channel_C"/>
</dbReference>
<dbReference type="Gene3D" id="1.10.287.1260">
    <property type="match status" value="1"/>
</dbReference>
<organism evidence="11 12">
    <name type="scientific">Pseudochryseolinea flava</name>
    <dbReference type="NCBI Taxonomy" id="2059302"/>
    <lineage>
        <taxon>Bacteria</taxon>
        <taxon>Pseudomonadati</taxon>
        <taxon>Bacteroidota</taxon>
        <taxon>Cytophagia</taxon>
        <taxon>Cytophagales</taxon>
        <taxon>Fulvivirgaceae</taxon>
        <taxon>Pseudochryseolinea</taxon>
    </lineage>
</organism>
<evidence type="ECO:0000256" key="3">
    <source>
        <dbReference type="ARBA" id="ARBA00022475"/>
    </source>
</evidence>
<dbReference type="AlphaFoldDB" id="A0A364Y6S2"/>
<evidence type="ECO:0000256" key="7">
    <source>
        <dbReference type="SAM" id="Phobius"/>
    </source>
</evidence>
<keyword evidence="4 7" id="KW-0812">Transmembrane</keyword>
<reference evidence="11 12" key="1">
    <citation type="submission" date="2018-06" db="EMBL/GenBank/DDBJ databases">
        <title>Chryseolinea flavus sp. nov., a member of the phylum Bacteroidetes isolated from soil.</title>
        <authorList>
            <person name="Li Y."/>
            <person name="Wang J."/>
        </authorList>
    </citation>
    <scope>NUCLEOTIDE SEQUENCE [LARGE SCALE GENOMIC DNA]</scope>
    <source>
        <strain evidence="11 12">SDU1-6</strain>
    </source>
</reference>
<feature type="transmembrane region" description="Helical" evidence="7">
    <location>
        <begin position="59"/>
        <end position="78"/>
    </location>
</feature>
<dbReference type="InterPro" id="IPR010920">
    <property type="entry name" value="LSM_dom_sf"/>
</dbReference>
<gene>
    <name evidence="11" type="ORF">DQQ10_07745</name>
</gene>
<feature type="transmembrane region" description="Helical" evidence="7">
    <location>
        <begin position="131"/>
        <end position="149"/>
    </location>
</feature>
<evidence type="ECO:0000256" key="1">
    <source>
        <dbReference type="ARBA" id="ARBA00004651"/>
    </source>
</evidence>
<dbReference type="InterPro" id="IPR006685">
    <property type="entry name" value="MscS_channel_2nd"/>
</dbReference>
<dbReference type="Pfam" id="PF00924">
    <property type="entry name" value="MS_channel_2nd"/>
    <property type="match status" value="1"/>
</dbReference>
<dbReference type="GO" id="GO:0005886">
    <property type="term" value="C:plasma membrane"/>
    <property type="evidence" value="ECO:0007669"/>
    <property type="project" value="UniProtKB-SubCell"/>
</dbReference>
<evidence type="ECO:0000256" key="4">
    <source>
        <dbReference type="ARBA" id="ARBA00022692"/>
    </source>
</evidence>
<keyword evidence="12" id="KW-1185">Reference proteome</keyword>
<comment type="subcellular location">
    <subcellularLocation>
        <location evidence="1">Cell membrane</location>
        <topology evidence="1">Multi-pass membrane protein</topology>
    </subcellularLocation>
</comment>
<comment type="caution">
    <text evidence="11">The sequence shown here is derived from an EMBL/GenBank/DDBJ whole genome shotgun (WGS) entry which is preliminary data.</text>
</comment>
<keyword evidence="5 7" id="KW-1133">Transmembrane helix</keyword>
<dbReference type="PANTHER" id="PTHR30566">
    <property type="entry name" value="YNAI-RELATED MECHANOSENSITIVE ION CHANNEL"/>
    <property type="match status" value="1"/>
</dbReference>
<keyword evidence="3" id="KW-1003">Cell membrane</keyword>
<feature type="transmembrane region" description="Helical" evidence="7">
    <location>
        <begin position="155"/>
        <end position="174"/>
    </location>
</feature>
<dbReference type="PANTHER" id="PTHR30566:SF25">
    <property type="entry name" value="INNER MEMBRANE PROTEIN"/>
    <property type="match status" value="1"/>
</dbReference>
<feature type="domain" description="Mechanosensitive ion channel transmembrane helices 2/3" evidence="10">
    <location>
        <begin position="135"/>
        <end position="175"/>
    </location>
</feature>
<dbReference type="SUPFAM" id="SSF50182">
    <property type="entry name" value="Sm-like ribonucleoproteins"/>
    <property type="match status" value="1"/>
</dbReference>
<dbReference type="SUPFAM" id="SSF82861">
    <property type="entry name" value="Mechanosensitive channel protein MscS (YggB), transmembrane region"/>
    <property type="match status" value="1"/>
</dbReference>
<dbReference type="GO" id="GO:0008381">
    <property type="term" value="F:mechanosensitive monoatomic ion channel activity"/>
    <property type="evidence" value="ECO:0007669"/>
    <property type="project" value="UniProtKB-ARBA"/>
</dbReference>
<dbReference type="Pfam" id="PF21082">
    <property type="entry name" value="MS_channel_3rd"/>
    <property type="match status" value="1"/>
</dbReference>
<dbReference type="InterPro" id="IPR011014">
    <property type="entry name" value="MscS_channel_TM-2"/>
</dbReference>
<dbReference type="Gene3D" id="2.30.30.60">
    <property type="match status" value="1"/>
</dbReference>
<feature type="transmembrane region" description="Helical" evidence="7">
    <location>
        <begin position="17"/>
        <end position="38"/>
    </location>
</feature>
<comment type="similarity">
    <text evidence="2">Belongs to the MscS (TC 1.A.23) family.</text>
</comment>